<dbReference type="InterPro" id="IPR032710">
    <property type="entry name" value="NTF2-like_dom_sf"/>
</dbReference>
<dbReference type="SUPFAM" id="SSF54427">
    <property type="entry name" value="NTF2-like"/>
    <property type="match status" value="1"/>
</dbReference>
<reference evidence="1" key="1">
    <citation type="submission" date="2020-10" db="EMBL/GenBank/DDBJ databases">
        <authorList>
            <person name="Castelo-Branco R."/>
            <person name="Eusebio N."/>
            <person name="Adriana R."/>
            <person name="Vieira A."/>
            <person name="Brugerolle De Fraissinette N."/>
            <person name="Rezende De Castro R."/>
            <person name="Schneider M.P."/>
            <person name="Vasconcelos V."/>
            <person name="Leao P.N."/>
        </authorList>
    </citation>
    <scope>NUCLEOTIDE SEQUENCE</scope>
    <source>
        <strain evidence="1">LEGE 07310</strain>
    </source>
</reference>
<dbReference type="PANTHER" id="PTHR34123">
    <property type="entry name" value="OS04G0578200 PROTEIN"/>
    <property type="match status" value="1"/>
</dbReference>
<dbReference type="RefSeq" id="WP_193904613.1">
    <property type="nucleotide sequence ID" value="NZ_JADEXG010000002.1"/>
</dbReference>
<keyword evidence="2" id="KW-1185">Reference proteome</keyword>
<name>A0A8J7A4B3_9CYAN</name>
<dbReference type="Pfam" id="PF10184">
    <property type="entry name" value="DUF2358"/>
    <property type="match status" value="1"/>
</dbReference>
<accession>A0A8J7A4B3</accession>
<dbReference type="Gene3D" id="3.10.450.50">
    <property type="match status" value="1"/>
</dbReference>
<sequence>MDIVEQLRQDYSRFPQNQSYELYTPDVKFKDPLNHFKGRDRYRQMIGFIEQWFIDTHMELHEIERPVADRITTRWTLHFTAPTFWKPRISIPGRTELRLNTQGLVEAHIDYWDCSRWDVVKQLWGG</sequence>
<protein>
    <submittedName>
        <fullName evidence="1">DUF2358 domain-containing protein</fullName>
    </submittedName>
</protein>
<dbReference type="EMBL" id="JADEXG010000002">
    <property type="protein sequence ID" value="MBE9075947.1"/>
    <property type="molecule type" value="Genomic_DNA"/>
</dbReference>
<evidence type="ECO:0000313" key="1">
    <source>
        <dbReference type="EMBL" id="MBE9075947.1"/>
    </source>
</evidence>
<proteinExistence type="predicted"/>
<dbReference type="PANTHER" id="PTHR34123:SF1">
    <property type="entry name" value="OS04G0578200 PROTEIN"/>
    <property type="match status" value="1"/>
</dbReference>
<dbReference type="AlphaFoldDB" id="A0A8J7A4B3"/>
<dbReference type="InterPro" id="IPR018790">
    <property type="entry name" value="DUF2358"/>
</dbReference>
<comment type="caution">
    <text evidence="1">The sequence shown here is derived from an EMBL/GenBank/DDBJ whole genome shotgun (WGS) entry which is preliminary data.</text>
</comment>
<organism evidence="1 2">
    <name type="scientific">Vasconcelosia minhoensis LEGE 07310</name>
    <dbReference type="NCBI Taxonomy" id="915328"/>
    <lineage>
        <taxon>Bacteria</taxon>
        <taxon>Bacillati</taxon>
        <taxon>Cyanobacteriota</taxon>
        <taxon>Cyanophyceae</taxon>
        <taxon>Nodosilineales</taxon>
        <taxon>Cymatolegaceae</taxon>
        <taxon>Vasconcelosia</taxon>
        <taxon>Vasconcelosia minhoensis</taxon>
    </lineage>
</organism>
<dbReference type="Proteomes" id="UP000636505">
    <property type="component" value="Unassembled WGS sequence"/>
</dbReference>
<evidence type="ECO:0000313" key="2">
    <source>
        <dbReference type="Proteomes" id="UP000636505"/>
    </source>
</evidence>
<gene>
    <name evidence="1" type="ORF">IQ241_01310</name>
</gene>